<dbReference type="AlphaFoldDB" id="A0A9E5MML9"/>
<dbReference type="GO" id="GO:0031418">
    <property type="term" value="F:L-ascorbic acid binding"/>
    <property type="evidence" value="ECO:0007669"/>
    <property type="project" value="UniProtKB-KW"/>
</dbReference>
<protein>
    <submittedName>
        <fullName evidence="8">2OG-Fe(II) oxygenase</fullName>
    </submittedName>
</protein>
<dbReference type="Pfam" id="PF13640">
    <property type="entry name" value="2OG-FeII_Oxy_3"/>
    <property type="match status" value="1"/>
</dbReference>
<dbReference type="InterPro" id="IPR044862">
    <property type="entry name" value="Pro_4_hyd_alph_FE2OG_OXY"/>
</dbReference>
<dbReference type="GO" id="GO:0008198">
    <property type="term" value="F:ferrous iron binding"/>
    <property type="evidence" value="ECO:0007669"/>
    <property type="project" value="TreeGrafter"/>
</dbReference>
<dbReference type="InterPro" id="IPR005123">
    <property type="entry name" value="Oxoglu/Fe-dep_dioxygenase_dom"/>
</dbReference>
<evidence type="ECO:0000313" key="9">
    <source>
        <dbReference type="Proteomes" id="UP000787472"/>
    </source>
</evidence>
<dbReference type="GO" id="GO:0071456">
    <property type="term" value="P:cellular response to hypoxia"/>
    <property type="evidence" value="ECO:0007669"/>
    <property type="project" value="TreeGrafter"/>
</dbReference>
<dbReference type="InterPro" id="IPR051559">
    <property type="entry name" value="HIF_prolyl_hydroxylases"/>
</dbReference>
<dbReference type="Proteomes" id="UP000787472">
    <property type="component" value="Unassembled WGS sequence"/>
</dbReference>
<name>A0A9E5MML9_9GAMM</name>
<dbReference type="PROSITE" id="PS51471">
    <property type="entry name" value="FE2OG_OXY"/>
    <property type="match status" value="1"/>
</dbReference>
<evidence type="ECO:0000256" key="5">
    <source>
        <dbReference type="ARBA" id="ARBA00023002"/>
    </source>
</evidence>
<dbReference type="Gene3D" id="2.60.120.620">
    <property type="entry name" value="q2cbj1_9rhob like domain"/>
    <property type="match status" value="1"/>
</dbReference>
<dbReference type="PANTHER" id="PTHR12907:SF26">
    <property type="entry name" value="HIF PROLYL HYDROXYLASE, ISOFORM C"/>
    <property type="match status" value="1"/>
</dbReference>
<keyword evidence="2" id="KW-0479">Metal-binding</keyword>
<dbReference type="PANTHER" id="PTHR12907">
    <property type="entry name" value="EGL NINE HOMOLOG-RELATED"/>
    <property type="match status" value="1"/>
</dbReference>
<evidence type="ECO:0000256" key="3">
    <source>
        <dbReference type="ARBA" id="ARBA00022896"/>
    </source>
</evidence>
<evidence type="ECO:0000256" key="6">
    <source>
        <dbReference type="ARBA" id="ARBA00023004"/>
    </source>
</evidence>
<keyword evidence="9" id="KW-1185">Reference proteome</keyword>
<keyword evidence="6" id="KW-0408">Iron</keyword>
<sequence>MADIHTGAPPVQPHLFEAIAQNLLSQGYSVHPGALPQALSEQLYRHSQELPQQQFDPAGIGRDTQHTRSEAIRKDQICWITDDWEAGRHWLTWAGELQTYLNRRLFLGLFSFESHFAHYGPGDFYKRHVDAFRGDANRILSMVVYLNPEWRPEYGGELVLYSDDQDDQGQKITPTLGTIVVFLSEEFPHEVLPAQNDRYSIAGWFRVNTSSALRTDPPR</sequence>
<evidence type="ECO:0000313" key="8">
    <source>
        <dbReference type="EMBL" id="NHO67028.1"/>
    </source>
</evidence>
<gene>
    <name evidence="8" type="ORF">G8770_15865</name>
</gene>
<comment type="caution">
    <text evidence="8">The sequence shown here is derived from an EMBL/GenBank/DDBJ whole genome shotgun (WGS) entry which is preliminary data.</text>
</comment>
<evidence type="ECO:0000259" key="7">
    <source>
        <dbReference type="PROSITE" id="PS51471"/>
    </source>
</evidence>
<evidence type="ECO:0000256" key="2">
    <source>
        <dbReference type="ARBA" id="ARBA00022723"/>
    </source>
</evidence>
<organism evidence="8 9">
    <name type="scientific">Pseudomaricurvus hydrocarbonicus</name>
    <dbReference type="NCBI Taxonomy" id="1470433"/>
    <lineage>
        <taxon>Bacteria</taxon>
        <taxon>Pseudomonadati</taxon>
        <taxon>Pseudomonadota</taxon>
        <taxon>Gammaproteobacteria</taxon>
        <taxon>Cellvibrionales</taxon>
        <taxon>Cellvibrionaceae</taxon>
        <taxon>Pseudomaricurvus</taxon>
    </lineage>
</organism>
<keyword evidence="5" id="KW-0560">Oxidoreductase</keyword>
<dbReference type="InterPro" id="IPR006620">
    <property type="entry name" value="Pro_4_hyd_alph"/>
</dbReference>
<dbReference type="SMART" id="SM00702">
    <property type="entry name" value="P4Hc"/>
    <property type="match status" value="1"/>
</dbReference>
<dbReference type="GO" id="GO:0031543">
    <property type="term" value="F:peptidyl-proline dioxygenase activity"/>
    <property type="evidence" value="ECO:0007669"/>
    <property type="project" value="TreeGrafter"/>
</dbReference>
<dbReference type="EMBL" id="JAAONZ010000013">
    <property type="protein sequence ID" value="NHO67028.1"/>
    <property type="molecule type" value="Genomic_DNA"/>
</dbReference>
<keyword evidence="4" id="KW-0223">Dioxygenase</keyword>
<keyword evidence="3" id="KW-0847">Vitamin C</keyword>
<accession>A0A9E5MML9</accession>
<evidence type="ECO:0000256" key="4">
    <source>
        <dbReference type="ARBA" id="ARBA00022964"/>
    </source>
</evidence>
<feature type="domain" description="Fe2OG dioxygenase" evidence="7">
    <location>
        <begin position="105"/>
        <end position="207"/>
    </location>
</feature>
<proteinExistence type="predicted"/>
<reference evidence="8" key="1">
    <citation type="submission" date="2020-03" db="EMBL/GenBank/DDBJ databases">
        <authorList>
            <person name="Guo F."/>
        </authorList>
    </citation>
    <scope>NUCLEOTIDE SEQUENCE</scope>
    <source>
        <strain evidence="8">JCM 30134</strain>
    </source>
</reference>
<evidence type="ECO:0000256" key="1">
    <source>
        <dbReference type="ARBA" id="ARBA00001961"/>
    </source>
</evidence>
<comment type="cofactor">
    <cofactor evidence="1">
        <name>L-ascorbate</name>
        <dbReference type="ChEBI" id="CHEBI:38290"/>
    </cofactor>
</comment>